<organism evidence="1 2">
    <name type="scientific">Panagrolaimus davidi</name>
    <dbReference type="NCBI Taxonomy" id="227884"/>
    <lineage>
        <taxon>Eukaryota</taxon>
        <taxon>Metazoa</taxon>
        <taxon>Ecdysozoa</taxon>
        <taxon>Nematoda</taxon>
        <taxon>Chromadorea</taxon>
        <taxon>Rhabditida</taxon>
        <taxon>Tylenchina</taxon>
        <taxon>Panagrolaimomorpha</taxon>
        <taxon>Panagrolaimoidea</taxon>
        <taxon>Panagrolaimidae</taxon>
        <taxon>Panagrolaimus</taxon>
    </lineage>
</organism>
<evidence type="ECO:0000313" key="2">
    <source>
        <dbReference type="WBParaSite" id="PDA_v2.g22229.t1"/>
    </source>
</evidence>
<sequence length="127" mass="14944">MHGIKTAQMFKKDKNIPYFIFSSSQFLSFYQSQIALNWNYASALSLMTSIPFDNNDQFQPSKFFNRMISFLEAYSEIFLINYLTIPYSEYKMADLKITEFYQKASLIFGDNIDRLGDPLPGIFFKQF</sequence>
<keyword evidence="1" id="KW-1185">Reference proteome</keyword>
<name>A0A914PU22_9BILA</name>
<accession>A0A914PU22</accession>
<dbReference type="Proteomes" id="UP000887578">
    <property type="component" value="Unplaced"/>
</dbReference>
<reference evidence="2" key="1">
    <citation type="submission" date="2022-11" db="UniProtKB">
        <authorList>
            <consortium name="WormBaseParasite"/>
        </authorList>
    </citation>
    <scope>IDENTIFICATION</scope>
</reference>
<dbReference type="AlphaFoldDB" id="A0A914PU22"/>
<dbReference type="WBParaSite" id="PDA_v2.g22229.t1">
    <property type="protein sequence ID" value="PDA_v2.g22229.t1"/>
    <property type="gene ID" value="PDA_v2.g22229"/>
</dbReference>
<protein>
    <submittedName>
        <fullName evidence="2">Uncharacterized protein</fullName>
    </submittedName>
</protein>
<proteinExistence type="predicted"/>
<evidence type="ECO:0000313" key="1">
    <source>
        <dbReference type="Proteomes" id="UP000887578"/>
    </source>
</evidence>